<evidence type="ECO:0000313" key="1">
    <source>
        <dbReference type="EMBL" id="CBX92055.1"/>
    </source>
</evidence>
<protein>
    <submittedName>
        <fullName evidence="1">Predicted protein</fullName>
    </submittedName>
</protein>
<dbReference type="VEuPathDB" id="FungiDB:LEMA_uP047610.1"/>
<reference evidence="2" key="1">
    <citation type="journal article" date="2011" name="Nat. Commun.">
        <title>Effector diversification within compartments of the Leptosphaeria maculans genome affected by Repeat-Induced Point mutations.</title>
        <authorList>
            <person name="Rouxel T."/>
            <person name="Grandaubert J."/>
            <person name="Hane J.K."/>
            <person name="Hoede C."/>
            <person name="van de Wouw A.P."/>
            <person name="Couloux A."/>
            <person name="Dominguez V."/>
            <person name="Anthouard V."/>
            <person name="Bally P."/>
            <person name="Bourras S."/>
            <person name="Cozijnsen A.J."/>
            <person name="Ciuffetti L.M."/>
            <person name="Degrave A."/>
            <person name="Dilmaghani A."/>
            <person name="Duret L."/>
            <person name="Fudal I."/>
            <person name="Goodwin S.B."/>
            <person name="Gout L."/>
            <person name="Glaser N."/>
            <person name="Linglin J."/>
            <person name="Kema G.H.J."/>
            <person name="Lapalu N."/>
            <person name="Lawrence C.B."/>
            <person name="May K."/>
            <person name="Meyer M."/>
            <person name="Ollivier B."/>
            <person name="Poulain J."/>
            <person name="Schoch C.L."/>
            <person name="Simon A."/>
            <person name="Spatafora J.W."/>
            <person name="Stachowiak A."/>
            <person name="Turgeon B.G."/>
            <person name="Tyler B.M."/>
            <person name="Vincent D."/>
            <person name="Weissenbach J."/>
            <person name="Amselem J."/>
            <person name="Quesneville H."/>
            <person name="Oliver R.P."/>
            <person name="Wincker P."/>
            <person name="Balesdent M.-H."/>
            <person name="Howlett B.J."/>
        </authorList>
    </citation>
    <scope>NUCLEOTIDE SEQUENCE [LARGE SCALE GENOMIC DNA]</scope>
    <source>
        <strain evidence="2">JN3 / isolate v23.1.3 / race Av1-4-5-6-7-8</strain>
    </source>
</reference>
<name>E5R585_LEPMJ</name>
<dbReference type="EMBL" id="FP929083">
    <property type="protein sequence ID" value="CBX92055.1"/>
    <property type="molecule type" value="Genomic_DNA"/>
</dbReference>
<sequence>MQHVFWALQARYFHVPSNSFLTAQAFTGYLVGDQMIAVHALIQSKILFNQSQSHTWVSLETWDSRPGSALGT</sequence>
<dbReference type="InParanoid" id="E5R585"/>
<dbReference type="Proteomes" id="UP000002668">
    <property type="component" value="Genome"/>
</dbReference>
<organism evidence="2">
    <name type="scientific">Leptosphaeria maculans (strain JN3 / isolate v23.1.3 / race Av1-4-5-6-7-8)</name>
    <name type="common">Blackleg fungus</name>
    <name type="synonym">Phoma lingam</name>
    <dbReference type="NCBI Taxonomy" id="985895"/>
    <lineage>
        <taxon>Eukaryota</taxon>
        <taxon>Fungi</taxon>
        <taxon>Dikarya</taxon>
        <taxon>Ascomycota</taxon>
        <taxon>Pezizomycotina</taxon>
        <taxon>Dothideomycetes</taxon>
        <taxon>Pleosporomycetidae</taxon>
        <taxon>Pleosporales</taxon>
        <taxon>Pleosporineae</taxon>
        <taxon>Leptosphaeriaceae</taxon>
        <taxon>Plenodomus</taxon>
        <taxon>Plenodomus lingam/Leptosphaeria maculans species complex</taxon>
    </lineage>
</organism>
<evidence type="ECO:0000313" key="2">
    <source>
        <dbReference type="Proteomes" id="UP000002668"/>
    </source>
</evidence>
<gene>
    <name evidence="1" type="ORF">LEMA_uP047610.1</name>
</gene>
<accession>E5R585</accession>
<dbReference type="AlphaFoldDB" id="E5R585"/>
<dbReference type="GeneID" id="13284609"/>
<dbReference type="HOGENOM" id="CLU_2722662_0_0_1"/>
<proteinExistence type="predicted"/>
<dbReference type="RefSeq" id="XP_003835420.1">
    <property type="nucleotide sequence ID" value="XM_003835372.1"/>
</dbReference>
<keyword evidence="2" id="KW-1185">Reference proteome</keyword>